<gene>
    <name evidence="1" type="ORF">pp2_039</name>
</gene>
<dbReference type="Gene3D" id="3.30.40.220">
    <property type="match status" value="1"/>
</dbReference>
<protein>
    <submittedName>
        <fullName evidence="1">Uncharacterized protein</fullName>
    </submittedName>
</protein>
<accession>I6WHD0</accession>
<sequence>MSSYNVKKAECEKRGIAFNFTEEQWKTLQNMKNGGRCAYTNHPFNPSSKKMRATVERIDESMPYEPKNCVLVTQLANNVKCNYIEQNQPVSKANAEEVHTLKQIQRVLADDKKVKSIIQTYLDRYKGEVIETPMTDLEITKLYVKYATEAQRKGKHFEITIGDFKRTVSRKRCQVSKVLLPNMKQRVVRVIDDSKPITCDNIQVTSRQIDEIMTAIEEMDMTLAQKRAMMKSIGA</sequence>
<dbReference type="EMBL" id="JN849462">
    <property type="protein sequence ID" value="AFN37273.1"/>
    <property type="molecule type" value="Genomic_DNA"/>
</dbReference>
<reference evidence="1 2" key="1">
    <citation type="journal article" date="2012" name="BMC Genomics">
        <title>Genome-wide characterization of vibrio phage phipp2 with unique arrangements of the mob-like genes.</title>
        <authorList>
            <person name="Lin Y.R."/>
            <person name="Lin C.S."/>
        </authorList>
    </citation>
    <scope>NUCLEOTIDE SEQUENCE [LARGE SCALE GENOMIC DNA]</scope>
</reference>
<evidence type="ECO:0000313" key="1">
    <source>
        <dbReference type="EMBL" id="AFN37273.1"/>
    </source>
</evidence>
<evidence type="ECO:0000313" key="2">
    <source>
        <dbReference type="Proteomes" id="UP000009015"/>
    </source>
</evidence>
<name>I6WHD0_9CAUD</name>
<organism evidence="1 2">
    <name type="scientific">Vibrio phage phi-pp2</name>
    <dbReference type="NCBI Taxonomy" id="1204514"/>
    <lineage>
        <taxon>Viruses</taxon>
        <taxon>Duplodnaviria</taxon>
        <taxon>Heunggongvirae</taxon>
        <taxon>Uroviricota</taxon>
        <taxon>Caudoviricetes</taxon>
        <taxon>Pantevenvirales</taxon>
        <taxon>Straboviridae</taxon>
        <taxon>Schizotequatrovirus</taxon>
        <taxon>Schizotequatrovirus KVP40</taxon>
    </lineage>
</organism>
<proteinExistence type="predicted"/>
<dbReference type="Proteomes" id="UP000009015">
    <property type="component" value="Segment"/>
</dbReference>